<protein>
    <submittedName>
        <fullName evidence="3">Uncharacterized protein</fullName>
    </submittedName>
</protein>
<keyword evidence="2" id="KW-1133">Transmembrane helix</keyword>
<organism evidence="3 4">
    <name type="scientific">Orchesella dallaii</name>
    <dbReference type="NCBI Taxonomy" id="48710"/>
    <lineage>
        <taxon>Eukaryota</taxon>
        <taxon>Metazoa</taxon>
        <taxon>Ecdysozoa</taxon>
        <taxon>Arthropoda</taxon>
        <taxon>Hexapoda</taxon>
        <taxon>Collembola</taxon>
        <taxon>Entomobryomorpha</taxon>
        <taxon>Entomobryoidea</taxon>
        <taxon>Orchesellidae</taxon>
        <taxon>Orchesellinae</taxon>
        <taxon>Orchesella</taxon>
    </lineage>
</organism>
<gene>
    <name evidence="3" type="ORF">ODALV1_LOCUS2746</name>
</gene>
<feature type="compositionally biased region" description="Acidic residues" evidence="1">
    <location>
        <begin position="34"/>
        <end position="47"/>
    </location>
</feature>
<dbReference type="Proteomes" id="UP001642540">
    <property type="component" value="Unassembled WGS sequence"/>
</dbReference>
<keyword evidence="4" id="KW-1185">Reference proteome</keyword>
<keyword evidence="2" id="KW-0472">Membrane</keyword>
<evidence type="ECO:0000313" key="3">
    <source>
        <dbReference type="EMBL" id="CAL8073905.1"/>
    </source>
</evidence>
<dbReference type="EMBL" id="CAXLJM020000007">
    <property type="protein sequence ID" value="CAL8073905.1"/>
    <property type="molecule type" value="Genomic_DNA"/>
</dbReference>
<feature type="compositionally biased region" description="Basic and acidic residues" evidence="1">
    <location>
        <begin position="67"/>
        <end position="80"/>
    </location>
</feature>
<reference evidence="3 4" key="1">
    <citation type="submission" date="2024-08" db="EMBL/GenBank/DDBJ databases">
        <authorList>
            <person name="Cucini C."/>
            <person name="Frati F."/>
        </authorList>
    </citation>
    <scope>NUCLEOTIDE SEQUENCE [LARGE SCALE GENOMIC DNA]</scope>
</reference>
<feature type="transmembrane region" description="Helical" evidence="2">
    <location>
        <begin position="6"/>
        <end position="24"/>
    </location>
</feature>
<feature type="region of interest" description="Disordered" evidence="1">
    <location>
        <begin position="34"/>
        <end position="91"/>
    </location>
</feature>
<keyword evidence="2" id="KW-0812">Transmembrane</keyword>
<evidence type="ECO:0000313" key="4">
    <source>
        <dbReference type="Proteomes" id="UP001642540"/>
    </source>
</evidence>
<sequence length="144" mass="16232">MEVEHLIGLGVMVVLALLAAWLVWTCLCKGNDDDGEDVESQQGEDEEVKSVNSRTKVISRQYPGENNQHERNNGKSERDAQFTNPREVFIKPKTKNKASCYVQSSKGLADPFGEWTRKEKVIDDTEALSGIKVYRKSPVLPHRS</sequence>
<comment type="caution">
    <text evidence="3">The sequence shown here is derived from an EMBL/GenBank/DDBJ whole genome shotgun (WGS) entry which is preliminary data.</text>
</comment>
<proteinExistence type="predicted"/>
<evidence type="ECO:0000256" key="1">
    <source>
        <dbReference type="SAM" id="MobiDB-lite"/>
    </source>
</evidence>
<accession>A0ABP1PSM8</accession>
<name>A0ABP1PSM8_9HEXA</name>
<evidence type="ECO:0000256" key="2">
    <source>
        <dbReference type="SAM" id="Phobius"/>
    </source>
</evidence>